<protein>
    <submittedName>
        <fullName evidence="3">CocE/NonD family hydrolase</fullName>
    </submittedName>
</protein>
<dbReference type="EMBL" id="SADE01000003">
    <property type="protein sequence ID" value="RVU34911.1"/>
    <property type="molecule type" value="Genomic_DNA"/>
</dbReference>
<dbReference type="Pfam" id="PF08530">
    <property type="entry name" value="PepX_C"/>
    <property type="match status" value="1"/>
</dbReference>
<keyword evidence="4" id="KW-1185">Reference proteome</keyword>
<feature type="domain" description="Xaa-Pro dipeptidyl-peptidase C-terminal" evidence="2">
    <location>
        <begin position="289"/>
        <end position="544"/>
    </location>
</feature>
<dbReference type="Gene3D" id="3.40.50.1820">
    <property type="entry name" value="alpha/beta hydrolase"/>
    <property type="match status" value="1"/>
</dbReference>
<dbReference type="RefSeq" id="WP_127767184.1">
    <property type="nucleotide sequence ID" value="NZ_SADE01000003.1"/>
</dbReference>
<dbReference type="Gene3D" id="1.10.3020.10">
    <property type="entry name" value="alpha-amino acid ester hydrolase ( Helical cap domain)"/>
    <property type="match status" value="1"/>
</dbReference>
<dbReference type="Proteomes" id="UP000287447">
    <property type="component" value="Unassembled WGS sequence"/>
</dbReference>
<dbReference type="InterPro" id="IPR005674">
    <property type="entry name" value="CocE/Ser_esterase"/>
</dbReference>
<evidence type="ECO:0000313" key="3">
    <source>
        <dbReference type="EMBL" id="RVU34911.1"/>
    </source>
</evidence>
<evidence type="ECO:0000256" key="1">
    <source>
        <dbReference type="ARBA" id="ARBA00022801"/>
    </source>
</evidence>
<dbReference type="PANTHER" id="PTHR43056">
    <property type="entry name" value="PEPTIDASE S9 PROLYL OLIGOPEPTIDASE"/>
    <property type="match status" value="1"/>
</dbReference>
<sequence length="669" mass="75405">MTGQGRNDILEEANVWITLSDETQLAARIWRPADSDGNPVPAILEYLPYRKRDGTAVRDEKNHPYFARHGYACIRVDMRGSGESDGLMYDEYDKQEQDDALEVIDWITAQPWCSGAVGMIGISWGGFNGLQVAYRQPEALKAVVSIASSTDRYADDIHYKGGCILVENFGWSQQMLSYMSRPPDPDLVGDRWRELWLRRLENMPHFAETWMGHQQRDDYWKHGSICEDWSAVKAPVLIVGGLADGYINAVMNILENLEAPRKGILGPWVHLYPNFGVPGPQIGFLQEALRWWDRWLKGIDTGVENDPDLRVFRREGLTPSAMLSMAKGDWVSEPVWPSPNIGTHELFLAGRRLVPEGTADRRELEIDIQSPQDVGAFGGEYFAWIGPDQPDDQRSDDAKSVVWDTVPLDDTVDILGRPVVKLRLKADAPQASLALRLCDVTPDGPVMRVSYTVFNLSQRNGADAPEAMPVGEWVEVDIPLDNTCHRFQPGHRIRLSVSTAYWPLIWPSPTPVTVTVDNGRSSLALPTRQEAGQPPVDFAEAEMAEPVTRVEHRASSLQRNVTYDLKAGTTHMEIEYDNGDVEDCTHGLRTSSVHRERYDISPADPLSARMDVHWTQTSARDYWDTRTETGGVCEATAESFELSAFVVAYEGDEVMFERRWHRSLPRKLI</sequence>
<dbReference type="InterPro" id="IPR029058">
    <property type="entry name" value="AB_hydrolase_fold"/>
</dbReference>
<evidence type="ECO:0000259" key="2">
    <source>
        <dbReference type="SMART" id="SM00939"/>
    </source>
</evidence>
<dbReference type="AlphaFoldDB" id="A0A437QK75"/>
<dbReference type="NCBIfam" id="TIGR00976">
    <property type="entry name" value="CocE_NonD"/>
    <property type="match status" value="1"/>
</dbReference>
<dbReference type="Pfam" id="PF02129">
    <property type="entry name" value="Peptidase_S15"/>
    <property type="match status" value="1"/>
</dbReference>
<dbReference type="InterPro" id="IPR008979">
    <property type="entry name" value="Galactose-bd-like_sf"/>
</dbReference>
<reference evidence="4" key="1">
    <citation type="submission" date="2019-01" db="EMBL/GenBank/DDBJ databases">
        <title>Gri0909 isolated from a small marine red alga.</title>
        <authorList>
            <person name="Kim J."/>
            <person name="Jeong S.E."/>
            <person name="Jeon C.O."/>
        </authorList>
    </citation>
    <scope>NUCLEOTIDE SEQUENCE [LARGE SCALE GENOMIC DNA]</scope>
    <source>
        <strain evidence="4">Gri0909</strain>
    </source>
</reference>
<organism evidence="3 4">
    <name type="scientific">Hwanghaeella grinnelliae</name>
    <dbReference type="NCBI Taxonomy" id="2500179"/>
    <lineage>
        <taxon>Bacteria</taxon>
        <taxon>Pseudomonadati</taxon>
        <taxon>Pseudomonadota</taxon>
        <taxon>Alphaproteobacteria</taxon>
        <taxon>Rhodospirillales</taxon>
        <taxon>Rhodospirillaceae</taxon>
        <taxon>Hwanghaeella</taxon>
    </lineage>
</organism>
<name>A0A437QK75_9PROT</name>
<dbReference type="InterPro" id="IPR000383">
    <property type="entry name" value="Xaa-Pro-like_dom"/>
</dbReference>
<keyword evidence="1 3" id="KW-0378">Hydrolase</keyword>
<dbReference type="InterPro" id="IPR050585">
    <property type="entry name" value="Xaa-Pro_dipeptidyl-ppase/CocE"/>
</dbReference>
<comment type="caution">
    <text evidence="3">The sequence shown here is derived from an EMBL/GenBank/DDBJ whole genome shotgun (WGS) entry which is preliminary data.</text>
</comment>
<dbReference type="GO" id="GO:0008239">
    <property type="term" value="F:dipeptidyl-peptidase activity"/>
    <property type="evidence" value="ECO:0007669"/>
    <property type="project" value="InterPro"/>
</dbReference>
<dbReference type="SUPFAM" id="SSF49785">
    <property type="entry name" value="Galactose-binding domain-like"/>
    <property type="match status" value="1"/>
</dbReference>
<dbReference type="SUPFAM" id="SSF53474">
    <property type="entry name" value="alpha/beta-Hydrolases"/>
    <property type="match status" value="1"/>
</dbReference>
<proteinExistence type="predicted"/>
<dbReference type="OrthoDB" id="9806163at2"/>
<accession>A0A437QK75</accession>
<dbReference type="Gene3D" id="2.60.120.260">
    <property type="entry name" value="Galactose-binding domain-like"/>
    <property type="match status" value="1"/>
</dbReference>
<gene>
    <name evidence="3" type="ORF">EOI86_18930</name>
</gene>
<dbReference type="SMART" id="SM00939">
    <property type="entry name" value="PepX_C"/>
    <property type="match status" value="1"/>
</dbReference>
<evidence type="ECO:0000313" key="4">
    <source>
        <dbReference type="Proteomes" id="UP000287447"/>
    </source>
</evidence>
<dbReference type="PANTHER" id="PTHR43056:SF10">
    <property type="entry name" value="COCE_NOND FAMILY, PUTATIVE (AFU_ORTHOLOGUE AFUA_7G00600)-RELATED"/>
    <property type="match status" value="1"/>
</dbReference>
<dbReference type="InterPro" id="IPR013736">
    <property type="entry name" value="Xaa-Pro_dipept_C"/>
</dbReference>